<keyword evidence="2" id="KW-0378">Hydrolase</keyword>
<organism evidence="4 5">
    <name type="scientific">Acrocarpospora corrugata</name>
    <dbReference type="NCBI Taxonomy" id="35763"/>
    <lineage>
        <taxon>Bacteria</taxon>
        <taxon>Bacillati</taxon>
        <taxon>Actinomycetota</taxon>
        <taxon>Actinomycetes</taxon>
        <taxon>Streptosporangiales</taxon>
        <taxon>Streptosporangiaceae</taxon>
        <taxon>Acrocarpospora</taxon>
    </lineage>
</organism>
<dbReference type="Pfam" id="PF00561">
    <property type="entry name" value="Abhydrolase_1"/>
    <property type="match status" value="1"/>
</dbReference>
<evidence type="ECO:0000256" key="1">
    <source>
        <dbReference type="ARBA" id="ARBA00010088"/>
    </source>
</evidence>
<dbReference type="Gene3D" id="3.40.50.1820">
    <property type="entry name" value="alpha/beta hydrolase"/>
    <property type="match status" value="1"/>
</dbReference>
<proteinExistence type="inferred from homology"/>
<evidence type="ECO:0000313" key="4">
    <source>
        <dbReference type="EMBL" id="GER98680.1"/>
    </source>
</evidence>
<protein>
    <recommendedName>
        <fullName evidence="3">AB hydrolase-1 domain-containing protein</fullName>
    </recommendedName>
</protein>
<feature type="domain" description="AB hydrolase-1" evidence="3">
    <location>
        <begin position="13"/>
        <end position="254"/>
    </location>
</feature>
<dbReference type="GO" id="GO:0016020">
    <property type="term" value="C:membrane"/>
    <property type="evidence" value="ECO:0007669"/>
    <property type="project" value="TreeGrafter"/>
</dbReference>
<dbReference type="PANTHER" id="PTHR43798:SF33">
    <property type="entry name" value="HYDROLASE, PUTATIVE (AFU_ORTHOLOGUE AFUA_2G14860)-RELATED"/>
    <property type="match status" value="1"/>
</dbReference>
<dbReference type="InterPro" id="IPR050266">
    <property type="entry name" value="AB_hydrolase_sf"/>
</dbReference>
<name>A0A5M3VVA8_9ACTN</name>
<dbReference type="AlphaFoldDB" id="A0A5M3VVA8"/>
<dbReference type="GO" id="GO:0004177">
    <property type="term" value="F:aminopeptidase activity"/>
    <property type="evidence" value="ECO:0007669"/>
    <property type="project" value="UniProtKB-EC"/>
</dbReference>
<accession>A0A5M3VVA8</accession>
<dbReference type="PANTHER" id="PTHR43798">
    <property type="entry name" value="MONOACYLGLYCEROL LIPASE"/>
    <property type="match status" value="1"/>
</dbReference>
<dbReference type="Proteomes" id="UP000334990">
    <property type="component" value="Unassembled WGS sequence"/>
</dbReference>
<dbReference type="InterPro" id="IPR029058">
    <property type="entry name" value="AB_hydrolase_fold"/>
</dbReference>
<dbReference type="SUPFAM" id="SSF53474">
    <property type="entry name" value="alpha/beta-Hydrolases"/>
    <property type="match status" value="1"/>
</dbReference>
<comment type="caution">
    <text evidence="4">The sequence shown here is derived from an EMBL/GenBank/DDBJ whole genome shotgun (WGS) entry which is preliminary data.</text>
</comment>
<dbReference type="PRINTS" id="PR00793">
    <property type="entry name" value="PROAMNOPTASE"/>
</dbReference>
<dbReference type="OrthoDB" id="9796770at2"/>
<dbReference type="InterPro" id="IPR002410">
    <property type="entry name" value="Peptidase_S33"/>
</dbReference>
<reference evidence="4 5" key="1">
    <citation type="submission" date="2019-10" db="EMBL/GenBank/DDBJ databases">
        <title>Whole genome shotgun sequence of Acrocarpospora corrugata NBRC 13972.</title>
        <authorList>
            <person name="Ichikawa N."/>
            <person name="Kimura A."/>
            <person name="Kitahashi Y."/>
            <person name="Komaki H."/>
            <person name="Oguchi A."/>
        </authorList>
    </citation>
    <scope>NUCLEOTIDE SEQUENCE [LARGE SCALE GENOMIC DNA]</scope>
    <source>
        <strain evidence="4 5">NBRC 13972</strain>
    </source>
</reference>
<evidence type="ECO:0000259" key="3">
    <source>
        <dbReference type="Pfam" id="PF00561"/>
    </source>
</evidence>
<comment type="similarity">
    <text evidence="1">Belongs to the peptidase S33 family.</text>
</comment>
<evidence type="ECO:0000313" key="5">
    <source>
        <dbReference type="Proteomes" id="UP000334990"/>
    </source>
</evidence>
<dbReference type="EMBL" id="BLAD01000037">
    <property type="protein sequence ID" value="GER98680.1"/>
    <property type="molecule type" value="Genomic_DNA"/>
</dbReference>
<sequence>MRLWATRIGAGVPVVLCHGGPGLWDMFGDLAELLRDSAALHRWDQRGCGRSVREGPYTWERTLADLESVRRHFGLERMVLLGHSWGAQLALRYTLDHPERVSGLVYVSGTGIDPAATWREPYRRNFRARMGGRMARWSELEGRARSAAEERELCVLQWSVEFAGNGMAYARRMAKPWFGVNFACNSALNAEDRRTWGTAELGERCRACAVPALIVDGARDIRPRWAVDSLAEALPDVSRVVLADAGHLPWMEKPAEFRTAVTEFLIRVSAGQ</sequence>
<evidence type="ECO:0000256" key="2">
    <source>
        <dbReference type="ARBA" id="ARBA00022801"/>
    </source>
</evidence>
<dbReference type="InterPro" id="IPR000073">
    <property type="entry name" value="AB_hydrolase_1"/>
</dbReference>
<keyword evidence="5" id="KW-1185">Reference proteome</keyword>
<gene>
    <name evidence="4" type="ORF">Acor_07420</name>
</gene>
<dbReference type="GO" id="GO:0006508">
    <property type="term" value="P:proteolysis"/>
    <property type="evidence" value="ECO:0007669"/>
    <property type="project" value="InterPro"/>
</dbReference>